<sequence>MVLYPFPQNLCHGCVGPPCSILVNVTQQIFKRFIIGHMSLVTTESVRNSYYNFKEILFHSNNHPICDLRLYLKQLGIFCDNHPTIVDINIPISKSPAHE</sequence>
<reference evidence="1" key="1">
    <citation type="journal article" date="2012" name="Nat. Biotechnol.">
        <title>Reference genome sequence of the model plant Setaria.</title>
        <authorList>
            <person name="Bennetzen J.L."/>
            <person name="Schmutz J."/>
            <person name="Wang H."/>
            <person name="Percifield R."/>
            <person name="Hawkins J."/>
            <person name="Pontaroli A.C."/>
            <person name="Estep M."/>
            <person name="Feng L."/>
            <person name="Vaughn J.N."/>
            <person name="Grimwood J."/>
            <person name="Jenkins J."/>
            <person name="Barry K."/>
            <person name="Lindquist E."/>
            <person name="Hellsten U."/>
            <person name="Deshpande S."/>
            <person name="Wang X."/>
            <person name="Wu X."/>
            <person name="Mitros T."/>
            <person name="Triplett J."/>
            <person name="Yang X."/>
            <person name="Ye C.Y."/>
            <person name="Mauro-Herrera M."/>
            <person name="Wang L."/>
            <person name="Li P."/>
            <person name="Sharma M."/>
            <person name="Sharma R."/>
            <person name="Ronald P.C."/>
            <person name="Panaud O."/>
            <person name="Kellogg E.A."/>
            <person name="Brutnell T.P."/>
            <person name="Doust A.N."/>
            <person name="Tuskan G.A."/>
            <person name="Rokhsar D."/>
            <person name="Devos K.M."/>
        </authorList>
    </citation>
    <scope>NUCLEOTIDE SEQUENCE [LARGE SCALE GENOMIC DNA]</scope>
    <source>
        <strain evidence="1">Yugu1</strain>
    </source>
</reference>
<reference evidence="1" key="2">
    <citation type="submission" date="2015-07" db="EMBL/GenBank/DDBJ databases">
        <authorList>
            <person name="Noorani M."/>
        </authorList>
    </citation>
    <scope>NUCLEOTIDE SEQUENCE</scope>
    <source>
        <strain evidence="1">Yugu1</strain>
    </source>
</reference>
<proteinExistence type="predicted"/>
<name>A0A368Q3H2_SETIT</name>
<dbReference type="AlphaFoldDB" id="A0A368Q3H2"/>
<dbReference type="EMBL" id="CM003529">
    <property type="protein sequence ID" value="RCV12581.1"/>
    <property type="molecule type" value="Genomic_DNA"/>
</dbReference>
<accession>A0A368Q3H2</accession>
<protein>
    <submittedName>
        <fullName evidence="1">Uncharacterized protein</fullName>
    </submittedName>
</protein>
<organism evidence="1">
    <name type="scientific">Setaria italica</name>
    <name type="common">Foxtail millet</name>
    <name type="synonym">Panicum italicum</name>
    <dbReference type="NCBI Taxonomy" id="4555"/>
    <lineage>
        <taxon>Eukaryota</taxon>
        <taxon>Viridiplantae</taxon>
        <taxon>Streptophyta</taxon>
        <taxon>Embryophyta</taxon>
        <taxon>Tracheophyta</taxon>
        <taxon>Spermatophyta</taxon>
        <taxon>Magnoliopsida</taxon>
        <taxon>Liliopsida</taxon>
        <taxon>Poales</taxon>
        <taxon>Poaceae</taxon>
        <taxon>PACMAD clade</taxon>
        <taxon>Panicoideae</taxon>
        <taxon>Panicodae</taxon>
        <taxon>Paniceae</taxon>
        <taxon>Cenchrinae</taxon>
        <taxon>Setaria</taxon>
    </lineage>
</organism>
<gene>
    <name evidence="1" type="ORF">SETIT_2G280600v2</name>
</gene>
<evidence type="ECO:0000313" key="1">
    <source>
        <dbReference type="EMBL" id="RCV12581.1"/>
    </source>
</evidence>